<dbReference type="CDD" id="cd00093">
    <property type="entry name" value="HTH_XRE"/>
    <property type="match status" value="1"/>
</dbReference>
<organism evidence="2 3">
    <name type="scientific">Peribacillus castrilensis</name>
    <dbReference type="NCBI Taxonomy" id="2897690"/>
    <lineage>
        <taxon>Bacteria</taxon>
        <taxon>Bacillati</taxon>
        <taxon>Bacillota</taxon>
        <taxon>Bacilli</taxon>
        <taxon>Bacillales</taxon>
        <taxon>Bacillaceae</taxon>
        <taxon>Peribacillus</taxon>
    </lineage>
</organism>
<feature type="domain" description="HTH cro/C1-type" evidence="1">
    <location>
        <begin position="9"/>
        <end position="64"/>
    </location>
</feature>
<dbReference type="AlphaFoldDB" id="A0AAW9NEU9"/>
<dbReference type="RefSeq" id="WP_367406962.1">
    <property type="nucleotide sequence ID" value="NZ_JARNBH010000012.1"/>
</dbReference>
<dbReference type="EMBL" id="JARNBH010000012">
    <property type="protein sequence ID" value="MEC0273887.1"/>
    <property type="molecule type" value="Genomic_DNA"/>
</dbReference>
<keyword evidence="3" id="KW-1185">Reference proteome</keyword>
<evidence type="ECO:0000313" key="3">
    <source>
        <dbReference type="Proteomes" id="UP001307168"/>
    </source>
</evidence>
<dbReference type="SUPFAM" id="SSF47413">
    <property type="entry name" value="lambda repressor-like DNA-binding domains"/>
    <property type="match status" value="1"/>
</dbReference>
<dbReference type="Proteomes" id="UP001307168">
    <property type="component" value="Unassembled WGS sequence"/>
</dbReference>
<dbReference type="Gene3D" id="1.10.260.40">
    <property type="entry name" value="lambda repressor-like DNA-binding domains"/>
    <property type="match status" value="1"/>
</dbReference>
<dbReference type="PROSITE" id="PS50943">
    <property type="entry name" value="HTH_CROC1"/>
    <property type="match status" value="1"/>
</dbReference>
<reference evidence="2 3" key="1">
    <citation type="submission" date="2023-03" db="EMBL/GenBank/DDBJ databases">
        <title>Bacillus Genome Sequencing.</title>
        <authorList>
            <person name="Dunlap C."/>
        </authorList>
    </citation>
    <scope>NUCLEOTIDE SEQUENCE [LARGE SCALE GENOMIC DNA]</scope>
    <source>
        <strain evidence="2 3">B-41290</strain>
    </source>
</reference>
<sequence length="71" mass="8044">MSVEIYVDIEKILKSRGMTMTQLADRTGLHKQALSRIKVERAITFKTLNRIANALGEEDPMSLISVEVRVK</sequence>
<comment type="caution">
    <text evidence="2">The sequence shown here is derived from an EMBL/GenBank/DDBJ whole genome shotgun (WGS) entry which is preliminary data.</text>
</comment>
<dbReference type="InterPro" id="IPR010982">
    <property type="entry name" value="Lambda_DNA-bd_dom_sf"/>
</dbReference>
<dbReference type="InterPro" id="IPR001387">
    <property type="entry name" value="Cro/C1-type_HTH"/>
</dbReference>
<proteinExistence type="predicted"/>
<name>A0AAW9NEU9_9BACI</name>
<dbReference type="GO" id="GO:0003677">
    <property type="term" value="F:DNA binding"/>
    <property type="evidence" value="ECO:0007669"/>
    <property type="project" value="InterPro"/>
</dbReference>
<dbReference type="SMART" id="SM00530">
    <property type="entry name" value="HTH_XRE"/>
    <property type="match status" value="1"/>
</dbReference>
<accession>A0AAW9NEU9</accession>
<dbReference type="Pfam" id="PF01381">
    <property type="entry name" value="HTH_3"/>
    <property type="match status" value="1"/>
</dbReference>
<protein>
    <submittedName>
        <fullName evidence="2">Helix-turn-helix transcriptional regulator</fullName>
    </submittedName>
</protein>
<gene>
    <name evidence="2" type="ORF">P4706_12590</name>
</gene>
<evidence type="ECO:0000313" key="2">
    <source>
        <dbReference type="EMBL" id="MEC0273887.1"/>
    </source>
</evidence>
<evidence type="ECO:0000259" key="1">
    <source>
        <dbReference type="PROSITE" id="PS50943"/>
    </source>
</evidence>